<evidence type="ECO:0000313" key="1">
    <source>
        <dbReference type="EMBL" id="VXC83573.1"/>
    </source>
</evidence>
<evidence type="ECO:0000313" key="2">
    <source>
        <dbReference type="Proteomes" id="UP000437562"/>
    </source>
</evidence>
<dbReference type="Proteomes" id="UP000437562">
    <property type="component" value="Unassembled WGS sequence"/>
</dbReference>
<proteinExistence type="predicted"/>
<reference evidence="1 2" key="1">
    <citation type="submission" date="2019-10" db="EMBL/GenBank/DDBJ databases">
        <authorList>
            <person name="Karimi E."/>
        </authorList>
    </citation>
    <scope>NUCLEOTIDE SEQUENCE [LARGE SCALE GENOMIC DNA]</scope>
    <source>
        <strain evidence="1">Bacillus sp. 71</strain>
    </source>
</reference>
<name>A0A654BS99_BACMY</name>
<dbReference type="KEGG" id="bww:bwei_1827"/>
<accession>A0A654BS99</accession>
<dbReference type="EMBL" id="CABWMC010000032">
    <property type="protein sequence ID" value="VXC83573.1"/>
    <property type="molecule type" value="Genomic_DNA"/>
</dbReference>
<organism evidence="1 2">
    <name type="scientific">Bacillus mycoides</name>
    <dbReference type="NCBI Taxonomy" id="1405"/>
    <lineage>
        <taxon>Bacteria</taxon>
        <taxon>Bacillati</taxon>
        <taxon>Bacillota</taxon>
        <taxon>Bacilli</taxon>
        <taxon>Bacillales</taxon>
        <taxon>Bacillaceae</taxon>
        <taxon>Bacillus</taxon>
        <taxon>Bacillus cereus group</taxon>
    </lineage>
</organism>
<sequence>MFFKGEVRGVKWRPLLRLIYFKARFKLSMNHLLYNGIIGTWEG</sequence>
<protein>
    <submittedName>
        <fullName evidence="1">Uncharacterized protein</fullName>
    </submittedName>
</protein>
<dbReference type="AlphaFoldDB" id="A0A654BS99"/>
<gene>
    <name evidence="1" type="ORF">BACI71_70695</name>
</gene>